<evidence type="ECO:0000256" key="10">
    <source>
        <dbReference type="SAM" id="Phobius"/>
    </source>
</evidence>
<dbReference type="Proteomes" id="UP001597463">
    <property type="component" value="Unassembled WGS sequence"/>
</dbReference>
<comment type="similarity">
    <text evidence="2">Belongs to the GSP M family.</text>
</comment>
<sequence length="191" mass="20194">MKNSASSISAAASAARALQPLRVRWQQLAAREQTLVLVAGALLALALLWWLAVAPALGSLRTAPARHAQADQQLQQILKMQAQVQQLRQNAASPAQPQPMGDLQSQLQKSLQAELGGSAQMQWLGNRAQVTLTAAPAPALARWLAQVRDNTHAAASEMKLSRAAAADKPAADAATRWNGSLVLDLPEPAAP</sequence>
<keyword evidence="5" id="KW-0997">Cell inner membrane</keyword>
<evidence type="ECO:0000256" key="2">
    <source>
        <dbReference type="ARBA" id="ARBA00010637"/>
    </source>
</evidence>
<keyword evidence="9 10" id="KW-0472">Membrane</keyword>
<evidence type="ECO:0000256" key="1">
    <source>
        <dbReference type="ARBA" id="ARBA00004377"/>
    </source>
</evidence>
<keyword evidence="8 10" id="KW-1133">Transmembrane helix</keyword>
<protein>
    <submittedName>
        <fullName evidence="11">Type II secretion system protein GspM</fullName>
    </submittedName>
</protein>
<evidence type="ECO:0000256" key="6">
    <source>
        <dbReference type="ARBA" id="ARBA00022692"/>
    </source>
</evidence>
<name>A0ABW5UHG9_9BURK</name>
<proteinExistence type="inferred from homology"/>
<keyword evidence="4" id="KW-1003">Cell membrane</keyword>
<dbReference type="SUPFAM" id="SSF103054">
    <property type="entry name" value="General secretion pathway protein M, EpsM"/>
    <property type="match status" value="1"/>
</dbReference>
<organism evidence="11 12">
    <name type="scientific">Comamonas terrae</name>
    <dbReference type="NCBI Taxonomy" id="673548"/>
    <lineage>
        <taxon>Bacteria</taxon>
        <taxon>Pseudomonadati</taxon>
        <taxon>Pseudomonadota</taxon>
        <taxon>Betaproteobacteria</taxon>
        <taxon>Burkholderiales</taxon>
        <taxon>Comamonadaceae</taxon>
        <taxon>Comamonas</taxon>
    </lineage>
</organism>
<feature type="transmembrane region" description="Helical" evidence="10">
    <location>
        <begin position="33"/>
        <end position="57"/>
    </location>
</feature>
<keyword evidence="3" id="KW-0813">Transport</keyword>
<evidence type="ECO:0000313" key="12">
    <source>
        <dbReference type="Proteomes" id="UP001597463"/>
    </source>
</evidence>
<evidence type="ECO:0000256" key="3">
    <source>
        <dbReference type="ARBA" id="ARBA00022448"/>
    </source>
</evidence>
<evidence type="ECO:0000256" key="7">
    <source>
        <dbReference type="ARBA" id="ARBA00022927"/>
    </source>
</evidence>
<dbReference type="Pfam" id="PF04612">
    <property type="entry name" value="T2SSM"/>
    <property type="match status" value="1"/>
</dbReference>
<keyword evidence="7" id="KW-0653">Protein transport</keyword>
<dbReference type="InterPro" id="IPR023229">
    <property type="entry name" value="T2SS_M_periplasmic_sf"/>
</dbReference>
<keyword evidence="12" id="KW-1185">Reference proteome</keyword>
<comment type="subcellular location">
    <subcellularLocation>
        <location evidence="1">Cell inner membrane</location>
        <topology evidence="1">Single-pass membrane protein</topology>
    </subcellularLocation>
</comment>
<comment type="caution">
    <text evidence="11">The sequence shown here is derived from an EMBL/GenBank/DDBJ whole genome shotgun (WGS) entry which is preliminary data.</text>
</comment>
<dbReference type="EMBL" id="JBHUMV010000001">
    <property type="protein sequence ID" value="MFD2752586.1"/>
    <property type="molecule type" value="Genomic_DNA"/>
</dbReference>
<dbReference type="InterPro" id="IPR007690">
    <property type="entry name" value="T2SS_GspM"/>
</dbReference>
<evidence type="ECO:0000313" key="11">
    <source>
        <dbReference type="EMBL" id="MFD2752586.1"/>
    </source>
</evidence>
<evidence type="ECO:0000256" key="5">
    <source>
        <dbReference type="ARBA" id="ARBA00022519"/>
    </source>
</evidence>
<accession>A0ABW5UHG9</accession>
<keyword evidence="6 10" id="KW-0812">Transmembrane</keyword>
<evidence type="ECO:0000256" key="4">
    <source>
        <dbReference type="ARBA" id="ARBA00022475"/>
    </source>
</evidence>
<evidence type="ECO:0000256" key="8">
    <source>
        <dbReference type="ARBA" id="ARBA00022989"/>
    </source>
</evidence>
<dbReference type="RefSeq" id="WP_066473787.1">
    <property type="nucleotide sequence ID" value="NZ_BCNT01000003.1"/>
</dbReference>
<reference evidence="12" key="1">
    <citation type="journal article" date="2019" name="Int. J. Syst. Evol. Microbiol.">
        <title>The Global Catalogue of Microorganisms (GCM) 10K type strain sequencing project: providing services to taxonomists for standard genome sequencing and annotation.</title>
        <authorList>
            <consortium name="The Broad Institute Genomics Platform"/>
            <consortium name="The Broad Institute Genome Sequencing Center for Infectious Disease"/>
            <person name="Wu L."/>
            <person name="Ma J."/>
        </authorList>
    </citation>
    <scope>NUCLEOTIDE SEQUENCE [LARGE SCALE GENOMIC DNA]</scope>
    <source>
        <strain evidence="12">TISTR 1906</strain>
    </source>
</reference>
<evidence type="ECO:0000256" key="9">
    <source>
        <dbReference type="ARBA" id="ARBA00023136"/>
    </source>
</evidence>
<gene>
    <name evidence="11" type="primary">gspM</name>
    <name evidence="11" type="ORF">ACFSW6_00680</name>
</gene>